<protein>
    <submittedName>
        <fullName evidence="1">Uncharacterized protein</fullName>
    </submittedName>
</protein>
<gene>
    <name evidence="1" type="ORF">H9862_00745</name>
</gene>
<feature type="non-terminal residue" evidence="1">
    <location>
        <position position="1"/>
    </location>
</feature>
<accession>A0A9D1V9M9</accession>
<organism evidence="1 2">
    <name type="scientific">Candidatus Akkermansia intestinigallinarum</name>
    <dbReference type="NCBI Taxonomy" id="2838431"/>
    <lineage>
        <taxon>Bacteria</taxon>
        <taxon>Pseudomonadati</taxon>
        <taxon>Verrucomicrobiota</taxon>
        <taxon>Verrucomicrobiia</taxon>
        <taxon>Verrucomicrobiales</taxon>
        <taxon>Akkermansiaceae</taxon>
        <taxon>Akkermansia</taxon>
    </lineage>
</organism>
<reference evidence="1" key="1">
    <citation type="journal article" date="2021" name="PeerJ">
        <title>Extensive microbial diversity within the chicken gut microbiome revealed by metagenomics and culture.</title>
        <authorList>
            <person name="Gilroy R."/>
            <person name="Ravi A."/>
            <person name="Getino M."/>
            <person name="Pursley I."/>
            <person name="Horton D.L."/>
            <person name="Alikhan N.F."/>
            <person name="Baker D."/>
            <person name="Gharbi K."/>
            <person name="Hall N."/>
            <person name="Watson M."/>
            <person name="Adriaenssens E.M."/>
            <person name="Foster-Nyarko E."/>
            <person name="Jarju S."/>
            <person name="Secka A."/>
            <person name="Antonio M."/>
            <person name="Oren A."/>
            <person name="Chaudhuri R.R."/>
            <person name="La Ragione R."/>
            <person name="Hildebrand F."/>
            <person name="Pallen M.J."/>
        </authorList>
    </citation>
    <scope>NUCLEOTIDE SEQUENCE</scope>
    <source>
        <strain evidence="1">14975</strain>
    </source>
</reference>
<evidence type="ECO:0000313" key="1">
    <source>
        <dbReference type="EMBL" id="HIX19112.1"/>
    </source>
</evidence>
<sequence>RNRRVVREHFGDVRFDDEGFVRLLNRFYRYSNRILNHFSPCMHLVSKRRQGTRIVKQYDEAKTPYQRVMEHLPEGRRKERLKALHESLDPIDLASKVQQCRRAILHLLQRRHESEPE</sequence>
<proteinExistence type="predicted"/>
<reference evidence="1" key="2">
    <citation type="submission" date="2021-04" db="EMBL/GenBank/DDBJ databases">
        <authorList>
            <person name="Gilroy R."/>
        </authorList>
    </citation>
    <scope>NUCLEOTIDE SEQUENCE</scope>
    <source>
        <strain evidence="1">14975</strain>
    </source>
</reference>
<comment type="caution">
    <text evidence="1">The sequence shown here is derived from an EMBL/GenBank/DDBJ whole genome shotgun (WGS) entry which is preliminary data.</text>
</comment>
<dbReference type="EMBL" id="DXFQ01000013">
    <property type="protein sequence ID" value="HIX19112.1"/>
    <property type="molecule type" value="Genomic_DNA"/>
</dbReference>
<dbReference type="Proteomes" id="UP000823964">
    <property type="component" value="Unassembled WGS sequence"/>
</dbReference>
<evidence type="ECO:0000313" key="2">
    <source>
        <dbReference type="Proteomes" id="UP000823964"/>
    </source>
</evidence>
<name>A0A9D1V9M9_9BACT</name>
<dbReference type="AlphaFoldDB" id="A0A9D1V9M9"/>